<evidence type="ECO:0000256" key="4">
    <source>
        <dbReference type="SAM" id="SignalP"/>
    </source>
</evidence>
<evidence type="ECO:0000313" key="7">
    <source>
        <dbReference type="Proteomes" id="UP000183413"/>
    </source>
</evidence>
<dbReference type="SUPFAM" id="SSF53822">
    <property type="entry name" value="Periplasmic binding protein-like I"/>
    <property type="match status" value="1"/>
</dbReference>
<dbReference type="InParanoid" id="A0A1I5Y647"/>
<dbReference type="AlphaFoldDB" id="A0A1I5Y647"/>
<accession>A0A1I5Y647</accession>
<dbReference type="PANTHER" id="PTHR46847">
    <property type="entry name" value="D-ALLOSE-BINDING PERIPLASMIC PROTEIN-RELATED"/>
    <property type="match status" value="1"/>
</dbReference>
<organism evidence="6 7">
    <name type="scientific">Actinomadura madurae</name>
    <dbReference type="NCBI Taxonomy" id="1993"/>
    <lineage>
        <taxon>Bacteria</taxon>
        <taxon>Bacillati</taxon>
        <taxon>Actinomycetota</taxon>
        <taxon>Actinomycetes</taxon>
        <taxon>Streptosporangiales</taxon>
        <taxon>Thermomonosporaceae</taxon>
        <taxon>Actinomadura</taxon>
    </lineage>
</organism>
<dbReference type="Proteomes" id="UP000183413">
    <property type="component" value="Unassembled WGS sequence"/>
</dbReference>
<evidence type="ECO:0000256" key="1">
    <source>
        <dbReference type="ARBA" id="ARBA00004196"/>
    </source>
</evidence>
<feature type="signal peptide" evidence="4">
    <location>
        <begin position="1"/>
        <end position="24"/>
    </location>
</feature>
<comment type="subcellular location">
    <subcellularLocation>
        <location evidence="1">Cell envelope</location>
    </subcellularLocation>
</comment>
<dbReference type="InterPro" id="IPR028082">
    <property type="entry name" value="Peripla_BP_I"/>
</dbReference>
<comment type="similarity">
    <text evidence="2">Belongs to the bacterial solute-binding protein 2 family.</text>
</comment>
<name>A0A1I5Y647_9ACTN</name>
<dbReference type="RefSeq" id="WP_021599915.1">
    <property type="nucleotide sequence ID" value="NZ_CP083237.1"/>
</dbReference>
<keyword evidence="7" id="KW-1185">Reference proteome</keyword>
<proteinExistence type="inferred from homology"/>
<dbReference type="STRING" id="1993.SAMN04489713_13033"/>
<dbReference type="Pfam" id="PF13407">
    <property type="entry name" value="Peripla_BP_4"/>
    <property type="match status" value="1"/>
</dbReference>
<feature type="chain" id="PRO_5039266665" evidence="4">
    <location>
        <begin position="25"/>
        <end position="358"/>
    </location>
</feature>
<dbReference type="Gene3D" id="3.40.50.2300">
    <property type="match status" value="2"/>
</dbReference>
<keyword evidence="3 4" id="KW-0732">Signal</keyword>
<dbReference type="GO" id="GO:0030246">
    <property type="term" value="F:carbohydrate binding"/>
    <property type="evidence" value="ECO:0007669"/>
    <property type="project" value="UniProtKB-ARBA"/>
</dbReference>
<dbReference type="GO" id="GO:0030313">
    <property type="term" value="C:cell envelope"/>
    <property type="evidence" value="ECO:0007669"/>
    <property type="project" value="UniProtKB-SubCell"/>
</dbReference>
<reference evidence="6 7" key="1">
    <citation type="submission" date="2016-10" db="EMBL/GenBank/DDBJ databases">
        <authorList>
            <person name="de Groot N.N."/>
        </authorList>
    </citation>
    <scope>NUCLEOTIDE SEQUENCE [LARGE SCALE GENOMIC DNA]</scope>
    <source>
        <strain evidence="6 7">DSM 43067</strain>
    </source>
</reference>
<gene>
    <name evidence="6" type="ORF">SAMN04489713_13033</name>
</gene>
<dbReference type="PROSITE" id="PS51257">
    <property type="entry name" value="PROKAR_LIPOPROTEIN"/>
    <property type="match status" value="1"/>
</dbReference>
<dbReference type="GeneID" id="99647784"/>
<dbReference type="InterPro" id="IPR025997">
    <property type="entry name" value="SBP_2_dom"/>
</dbReference>
<evidence type="ECO:0000256" key="3">
    <source>
        <dbReference type="ARBA" id="ARBA00022729"/>
    </source>
</evidence>
<evidence type="ECO:0000259" key="5">
    <source>
        <dbReference type="Pfam" id="PF13407"/>
    </source>
</evidence>
<dbReference type="PANTHER" id="PTHR46847:SF1">
    <property type="entry name" value="D-ALLOSE-BINDING PERIPLASMIC PROTEIN-RELATED"/>
    <property type="match status" value="1"/>
</dbReference>
<dbReference type="eggNOG" id="COG1879">
    <property type="taxonomic scope" value="Bacteria"/>
</dbReference>
<evidence type="ECO:0000313" key="6">
    <source>
        <dbReference type="EMBL" id="SFQ39702.1"/>
    </source>
</evidence>
<dbReference type="EMBL" id="FOVH01000030">
    <property type="protein sequence ID" value="SFQ39702.1"/>
    <property type="molecule type" value="Genomic_DNA"/>
</dbReference>
<sequence length="358" mass="38108">MIPRPRGPVAAAAALVLGAALATASCGDGGGSGGEGERLRMGIAVANYSLNFAREMYEGATEASKQAGNIDFKVVGPPNTDGPAEQQLFQNLTVTHPDGIVLENLDPPIFTRPAAQAVDKGIPIVALDTAPTDGSKVTFYVGNDNYELGGLLAEATVKKLGSDAKGTVVVGVPNPGTPVLDSRAKGIKETFAKLAPGIRVVGPFQTYSDPAQNYGAWQSQVNANPDALAFLGVGDADSYNLGRLKEQKKGKYLTAGFDVDPKTLEYIKKGTNFAGIDPEHYLKGYIATAILIKSVRENDGKLPDGWFKTPGLVMDSSNIDEILTRQQSVQNAYRWYKPQLDKLLANQQASMRPLKDAR</sequence>
<protein>
    <submittedName>
        <fullName evidence="6">Monosaccharide ABC transporter substrate-binding protein, CUT2 family</fullName>
    </submittedName>
</protein>
<feature type="domain" description="Periplasmic binding protein" evidence="5">
    <location>
        <begin position="42"/>
        <end position="293"/>
    </location>
</feature>
<evidence type="ECO:0000256" key="2">
    <source>
        <dbReference type="ARBA" id="ARBA00007639"/>
    </source>
</evidence>